<evidence type="ECO:0000313" key="2">
    <source>
        <dbReference type="Proteomes" id="UP001430953"/>
    </source>
</evidence>
<proteinExistence type="predicted"/>
<dbReference type="Proteomes" id="UP001430953">
    <property type="component" value="Unassembled WGS sequence"/>
</dbReference>
<protein>
    <submittedName>
        <fullName evidence="1">Uncharacterized protein</fullName>
    </submittedName>
</protein>
<organism evidence="1 2">
    <name type="scientific">Cardiocondyla obscurior</name>
    <dbReference type="NCBI Taxonomy" id="286306"/>
    <lineage>
        <taxon>Eukaryota</taxon>
        <taxon>Metazoa</taxon>
        <taxon>Ecdysozoa</taxon>
        <taxon>Arthropoda</taxon>
        <taxon>Hexapoda</taxon>
        <taxon>Insecta</taxon>
        <taxon>Pterygota</taxon>
        <taxon>Neoptera</taxon>
        <taxon>Endopterygota</taxon>
        <taxon>Hymenoptera</taxon>
        <taxon>Apocrita</taxon>
        <taxon>Aculeata</taxon>
        <taxon>Formicoidea</taxon>
        <taxon>Formicidae</taxon>
        <taxon>Myrmicinae</taxon>
        <taxon>Cardiocondyla</taxon>
    </lineage>
</organism>
<dbReference type="EMBL" id="JADYXP020000009">
    <property type="protein sequence ID" value="KAL0117257.1"/>
    <property type="molecule type" value="Genomic_DNA"/>
</dbReference>
<sequence length="89" mass="10343">MNAGDIEDLRMADETMKANEYCDILPCATLQSIRFHSIVQLLLWQWYGALRTNSFTEHGTLLQSFLPTWEPVHSQEWSPRRQSKSAECI</sequence>
<reference evidence="1 2" key="1">
    <citation type="submission" date="2023-03" db="EMBL/GenBank/DDBJ databases">
        <title>High recombination rates correlate with genetic variation in Cardiocondyla obscurior ants.</title>
        <authorList>
            <person name="Errbii M."/>
        </authorList>
    </citation>
    <scope>NUCLEOTIDE SEQUENCE [LARGE SCALE GENOMIC DNA]</scope>
    <source>
        <strain evidence="1">Alpha-2009</strain>
        <tissue evidence="1">Whole body</tissue>
    </source>
</reference>
<dbReference type="AlphaFoldDB" id="A0AAW2FPA6"/>
<name>A0AAW2FPA6_9HYME</name>
<comment type="caution">
    <text evidence="1">The sequence shown here is derived from an EMBL/GenBank/DDBJ whole genome shotgun (WGS) entry which is preliminary data.</text>
</comment>
<accession>A0AAW2FPA6</accession>
<gene>
    <name evidence="1" type="ORF">PUN28_010239</name>
</gene>
<evidence type="ECO:0000313" key="1">
    <source>
        <dbReference type="EMBL" id="KAL0117257.1"/>
    </source>
</evidence>
<keyword evidence="2" id="KW-1185">Reference proteome</keyword>